<dbReference type="Proteomes" id="UP000681290">
    <property type="component" value="Unassembled WGS sequence"/>
</dbReference>
<proteinExistence type="predicted"/>
<comment type="caution">
    <text evidence="1">The sequence shown here is derived from an EMBL/GenBank/DDBJ whole genome shotgun (WGS) entry which is preliminary data.</text>
</comment>
<sequence>MSWSDFINSISIITSRLGSSNLVGLLFCYEKLNVYIQKKAKKTKYTFLNVYIQK</sequence>
<dbReference type="EMBL" id="BOSM01000014">
    <property type="protein sequence ID" value="GIP61122.1"/>
    <property type="molecule type" value="Genomic_DNA"/>
</dbReference>
<protein>
    <submittedName>
        <fullName evidence="1">Uncharacterized protein</fullName>
    </submittedName>
</protein>
<gene>
    <name evidence="1" type="ORF">J15TS10_49360</name>
</gene>
<keyword evidence="2" id="KW-1185">Reference proteome</keyword>
<organism evidence="1 2">
    <name type="scientific">Paenibacillus woosongensis</name>
    <dbReference type="NCBI Taxonomy" id="307580"/>
    <lineage>
        <taxon>Bacteria</taxon>
        <taxon>Bacillati</taxon>
        <taxon>Bacillota</taxon>
        <taxon>Bacilli</taxon>
        <taxon>Bacillales</taxon>
        <taxon>Paenibacillaceae</taxon>
        <taxon>Paenibacillus</taxon>
    </lineage>
</organism>
<evidence type="ECO:0000313" key="2">
    <source>
        <dbReference type="Proteomes" id="UP000681290"/>
    </source>
</evidence>
<reference evidence="1 2" key="1">
    <citation type="submission" date="2021-03" db="EMBL/GenBank/DDBJ databases">
        <title>Antimicrobial resistance genes in bacteria isolated from Japanese honey, and their potential for conferring macrolide and lincosamide resistance in the American foulbrood pathogen Paenibacillus larvae.</title>
        <authorList>
            <person name="Okamoto M."/>
            <person name="Kumagai M."/>
            <person name="Kanamori H."/>
            <person name="Takamatsu D."/>
        </authorList>
    </citation>
    <scope>NUCLEOTIDE SEQUENCE [LARGE SCALE GENOMIC DNA]</scope>
    <source>
        <strain evidence="1 2">J15TS10</strain>
    </source>
</reference>
<name>A0ABQ4MYW8_9BACL</name>
<evidence type="ECO:0000313" key="1">
    <source>
        <dbReference type="EMBL" id="GIP61122.1"/>
    </source>
</evidence>
<accession>A0ABQ4MYW8</accession>